<keyword evidence="3" id="KW-0808">Transferase</keyword>
<accession>X1DKR0</accession>
<dbReference type="SUPFAM" id="SSF53448">
    <property type="entry name" value="Nucleotide-diphospho-sugar transferases"/>
    <property type="match status" value="1"/>
</dbReference>
<dbReference type="Gene3D" id="3.90.550.10">
    <property type="entry name" value="Spore Coat Polysaccharide Biosynthesis Protein SpsA, Chain A"/>
    <property type="match status" value="1"/>
</dbReference>
<sequence>YPEVILIESSRNLGFAGGNNLGIRKSKGEYIALINNDAQVDGDWLKELVLVADKFPEIGAITSKVYFHYFYLPIKLDCKAVVPKEMGKGRDTRKLGIRVNKVLINKIDVTEDVKFIKGFYLPEKIKSGNFCWSRDSSVLAIPIKDVGKKIKVSLFLQSFSPDNFLNITLGDELIYKGDIGLKEIKTVFSISKEQSYQVKNLINSTGIFIDKQGYGGDRGFESFDESQFDEVQEVFGTSGVSALFKREML</sequence>
<dbReference type="InterPro" id="IPR001173">
    <property type="entry name" value="Glyco_trans_2-like"/>
</dbReference>
<feature type="domain" description="Glycosyltransferase 2-like" evidence="4">
    <location>
        <begin position="2"/>
        <end position="67"/>
    </location>
</feature>
<dbReference type="InterPro" id="IPR029044">
    <property type="entry name" value="Nucleotide-diphossugar_trans"/>
</dbReference>
<feature type="non-terminal residue" evidence="5">
    <location>
        <position position="249"/>
    </location>
</feature>
<dbReference type="PANTHER" id="PTHR43179">
    <property type="entry name" value="RHAMNOSYLTRANSFERASE WBBL"/>
    <property type="match status" value="1"/>
</dbReference>
<evidence type="ECO:0000256" key="3">
    <source>
        <dbReference type="ARBA" id="ARBA00022679"/>
    </source>
</evidence>
<evidence type="ECO:0000259" key="4">
    <source>
        <dbReference type="Pfam" id="PF00535"/>
    </source>
</evidence>
<dbReference type="EMBL" id="BARU01004548">
    <property type="protein sequence ID" value="GAH21456.1"/>
    <property type="molecule type" value="Genomic_DNA"/>
</dbReference>
<organism evidence="5">
    <name type="scientific">marine sediment metagenome</name>
    <dbReference type="NCBI Taxonomy" id="412755"/>
    <lineage>
        <taxon>unclassified sequences</taxon>
        <taxon>metagenomes</taxon>
        <taxon>ecological metagenomes</taxon>
    </lineage>
</organism>
<dbReference type="GO" id="GO:0016757">
    <property type="term" value="F:glycosyltransferase activity"/>
    <property type="evidence" value="ECO:0007669"/>
    <property type="project" value="UniProtKB-KW"/>
</dbReference>
<gene>
    <name evidence="5" type="ORF">S03H2_09088</name>
</gene>
<keyword evidence="2" id="KW-0328">Glycosyltransferase</keyword>
<evidence type="ECO:0000313" key="5">
    <source>
        <dbReference type="EMBL" id="GAH21456.1"/>
    </source>
</evidence>
<dbReference type="Pfam" id="PF00535">
    <property type="entry name" value="Glycos_transf_2"/>
    <property type="match status" value="1"/>
</dbReference>
<evidence type="ECO:0000256" key="1">
    <source>
        <dbReference type="ARBA" id="ARBA00006739"/>
    </source>
</evidence>
<dbReference type="AlphaFoldDB" id="X1DKR0"/>
<dbReference type="PANTHER" id="PTHR43179:SF12">
    <property type="entry name" value="GALACTOFURANOSYLTRANSFERASE GLFT2"/>
    <property type="match status" value="1"/>
</dbReference>
<feature type="non-terminal residue" evidence="5">
    <location>
        <position position="1"/>
    </location>
</feature>
<name>X1DKR0_9ZZZZ</name>
<evidence type="ECO:0000256" key="2">
    <source>
        <dbReference type="ARBA" id="ARBA00022676"/>
    </source>
</evidence>
<comment type="caution">
    <text evidence="5">The sequence shown here is derived from an EMBL/GenBank/DDBJ whole genome shotgun (WGS) entry which is preliminary data.</text>
</comment>
<comment type="similarity">
    <text evidence="1">Belongs to the glycosyltransferase 2 family.</text>
</comment>
<proteinExistence type="inferred from homology"/>
<protein>
    <recommendedName>
        <fullName evidence="4">Glycosyltransferase 2-like domain-containing protein</fullName>
    </recommendedName>
</protein>
<reference evidence="5" key="1">
    <citation type="journal article" date="2014" name="Front. Microbiol.">
        <title>High frequency of phylogenetically diverse reductive dehalogenase-homologous genes in deep subseafloor sedimentary metagenomes.</title>
        <authorList>
            <person name="Kawai M."/>
            <person name="Futagami T."/>
            <person name="Toyoda A."/>
            <person name="Takaki Y."/>
            <person name="Nishi S."/>
            <person name="Hori S."/>
            <person name="Arai W."/>
            <person name="Tsubouchi T."/>
            <person name="Morono Y."/>
            <person name="Uchiyama I."/>
            <person name="Ito T."/>
            <person name="Fujiyama A."/>
            <person name="Inagaki F."/>
            <person name="Takami H."/>
        </authorList>
    </citation>
    <scope>NUCLEOTIDE SEQUENCE</scope>
    <source>
        <strain evidence="5">Expedition CK06-06</strain>
    </source>
</reference>